<name>A0A0H2S531_9AGAM</name>
<dbReference type="PROSITE" id="PS50082">
    <property type="entry name" value="WD_REPEATS_2"/>
    <property type="match status" value="1"/>
</dbReference>
<sequence>MPSQLQPPPLNTPGIAPYTAEIKESGPGAITPTRKDHRVPSGVDTKRRQTLLTLLDALTELQKGDDGFSGSLSQTKLEKEVEEPTEAADEQLQKAGADSFNRFQKRINNLDRELRNFANASRQLGSSVGILSSAFHLRERLAQVLFLFRENAADLFPRKVSRQKIEQPPPSADGFRRKRKRNAKRAPQVARPIILEEHDAEEFPSQLEMLAKDVQTFLKSLNEFPEFTDEVVNNSINSFEADLNYWASCLRTYAGQFKYPAVQRYLHDLSSEMGEHLDSITSSLTMFLEIGIPTIRFAQKHAASNLLNLTTVATFFSAVTATTLQFSFDQTQTPLSNAVNSFWFCSLVFSIASAVNSLLGLTWKQAMYRSPSNRVPWWVLIWIKRSPLIFLVVSVAAFSVGLCVFAYSSNQHPVTSALTTVFTTFSSFGLVAVSAWFVFERWTFNRHSGKKWLMDVLTEIHNRTRRSPPVDWVARVPPKHLKRAATWSEENWRRAGSRLNRVSTFVGDAIITRARAQSRASTNLESGLDTEMAQTNEEGRTCVSPIPLSPKSPLSASVPTLPQLTEVAENDPNAPNGIHQTTSTVSVATSTSDGATSSSEAQPNPGRRRLKDIVRNVMLVRQSAAGISHAPIRQRTVSSSAFTAGTDGGRSMSESTLTNVRVSRIASLIPALRSMSPIHYIQPHTALVRHLQFSPNGEYLATCSWDRTCAIFKTNDFSMTPRVLAHPQGFVGQVAWSPRGELLLTKMVRGMKLWAPENGVLRKTIDRKCSVQSVAWFPQGEAFLSVEGGEVTKLDLTGKIIDTYHFERMTIHDVAVTADQERMVCVATLTASPTGLKPSMSREEKQIIVYNLDDKEIENQVPVLHEVRDITLAKDGNFALVSYEYKAPPQLWKLDLLRDRTDENNSMTSRLSLVHTYMPKGSVDFAGSSYFGGKDDQLVLCAGKAGDVHIWDRKSAIELHQFKAQDRQESDSDSDLTCIAWNPAATPFMFAAGSHDGTVTVWTSSPAPPTLTSSSYVDLRHSGTSTPARTITPPPQTLGPDAPRTDSPVNTYDEREGRNYFSTFLKPPPRERSEERRNGVTFQSLSSATQPRI</sequence>
<feature type="region of interest" description="Disordered" evidence="4">
    <location>
        <begin position="65"/>
        <end position="87"/>
    </location>
</feature>
<keyword evidence="5" id="KW-0472">Membrane</keyword>
<feature type="repeat" description="WD" evidence="3">
    <location>
        <begin position="681"/>
        <end position="722"/>
    </location>
</feature>
<proteinExistence type="predicted"/>
<evidence type="ECO:0000256" key="5">
    <source>
        <dbReference type="SAM" id="Phobius"/>
    </source>
</evidence>
<evidence type="ECO:0000256" key="3">
    <source>
        <dbReference type="PROSITE-ProRule" id="PRU00221"/>
    </source>
</evidence>
<keyword evidence="1 3" id="KW-0853">WD repeat</keyword>
<dbReference type="OrthoDB" id="972532at2759"/>
<organism evidence="6 7">
    <name type="scientific">Schizopora paradoxa</name>
    <dbReference type="NCBI Taxonomy" id="27342"/>
    <lineage>
        <taxon>Eukaryota</taxon>
        <taxon>Fungi</taxon>
        <taxon>Dikarya</taxon>
        <taxon>Basidiomycota</taxon>
        <taxon>Agaricomycotina</taxon>
        <taxon>Agaricomycetes</taxon>
        <taxon>Hymenochaetales</taxon>
        <taxon>Schizoporaceae</taxon>
        <taxon>Schizopora</taxon>
    </lineage>
</organism>
<accession>A0A0H2S531</accession>
<dbReference type="InterPro" id="IPR051350">
    <property type="entry name" value="WD_repeat-ST_regulator"/>
</dbReference>
<dbReference type="SUPFAM" id="SSF50978">
    <property type="entry name" value="WD40 repeat-like"/>
    <property type="match status" value="1"/>
</dbReference>
<dbReference type="InParanoid" id="A0A0H2S531"/>
<evidence type="ECO:0000256" key="2">
    <source>
        <dbReference type="ARBA" id="ARBA00022737"/>
    </source>
</evidence>
<dbReference type="Gene3D" id="2.130.10.10">
    <property type="entry name" value="YVTN repeat-like/Quinoprotein amine dehydrogenase"/>
    <property type="match status" value="2"/>
</dbReference>
<feature type="region of interest" description="Disordered" evidence="4">
    <location>
        <begin position="534"/>
        <end position="608"/>
    </location>
</feature>
<feature type="compositionally biased region" description="Low complexity" evidence="4">
    <location>
        <begin position="581"/>
        <end position="599"/>
    </location>
</feature>
<reference evidence="6 7" key="1">
    <citation type="submission" date="2015-04" db="EMBL/GenBank/DDBJ databases">
        <title>Complete genome sequence of Schizopora paradoxa KUC8140, a cosmopolitan wood degrader in East Asia.</title>
        <authorList>
            <consortium name="DOE Joint Genome Institute"/>
            <person name="Min B."/>
            <person name="Park H."/>
            <person name="Jang Y."/>
            <person name="Kim J.-J."/>
            <person name="Kim K.H."/>
            <person name="Pangilinan J."/>
            <person name="Lipzen A."/>
            <person name="Riley R."/>
            <person name="Grigoriev I.V."/>
            <person name="Spatafora J.W."/>
            <person name="Choi I.-G."/>
        </authorList>
    </citation>
    <scope>NUCLEOTIDE SEQUENCE [LARGE SCALE GENOMIC DNA]</scope>
    <source>
        <strain evidence="6 7">KUC8140</strain>
    </source>
</reference>
<dbReference type="AlphaFoldDB" id="A0A0H2S531"/>
<dbReference type="STRING" id="27342.A0A0H2S531"/>
<evidence type="ECO:0000256" key="1">
    <source>
        <dbReference type="ARBA" id="ARBA00022574"/>
    </source>
</evidence>
<protein>
    <submittedName>
        <fullName evidence="6">WD40 repeat-like protein</fullName>
    </submittedName>
</protein>
<dbReference type="SMART" id="SM00320">
    <property type="entry name" value="WD40"/>
    <property type="match status" value="4"/>
</dbReference>
<feature type="region of interest" description="Disordered" evidence="4">
    <location>
        <begin position="163"/>
        <end position="186"/>
    </location>
</feature>
<dbReference type="InterPro" id="IPR001680">
    <property type="entry name" value="WD40_rpt"/>
</dbReference>
<keyword evidence="2" id="KW-0677">Repeat</keyword>
<feature type="compositionally biased region" description="Pro residues" evidence="4">
    <location>
        <begin position="1"/>
        <end position="11"/>
    </location>
</feature>
<feature type="compositionally biased region" description="Polar residues" evidence="4">
    <location>
        <begin position="1080"/>
        <end position="1093"/>
    </location>
</feature>
<gene>
    <name evidence="6" type="ORF">SCHPADRAFT_935428</name>
</gene>
<feature type="compositionally biased region" description="Low complexity" evidence="4">
    <location>
        <begin position="543"/>
        <end position="559"/>
    </location>
</feature>
<evidence type="ECO:0000313" key="6">
    <source>
        <dbReference type="EMBL" id="KLO19360.1"/>
    </source>
</evidence>
<evidence type="ECO:0000313" key="7">
    <source>
        <dbReference type="Proteomes" id="UP000053477"/>
    </source>
</evidence>
<dbReference type="EMBL" id="KQ085887">
    <property type="protein sequence ID" value="KLO19360.1"/>
    <property type="molecule type" value="Genomic_DNA"/>
</dbReference>
<dbReference type="Pfam" id="PF00400">
    <property type="entry name" value="WD40"/>
    <property type="match status" value="2"/>
</dbReference>
<feature type="transmembrane region" description="Helical" evidence="5">
    <location>
        <begin position="388"/>
        <end position="408"/>
    </location>
</feature>
<keyword evidence="5" id="KW-0812">Transmembrane</keyword>
<feature type="region of interest" description="Disordered" evidence="4">
    <location>
        <begin position="1020"/>
        <end position="1093"/>
    </location>
</feature>
<dbReference type="InterPro" id="IPR015943">
    <property type="entry name" value="WD40/YVTN_repeat-like_dom_sf"/>
</dbReference>
<keyword evidence="7" id="KW-1185">Reference proteome</keyword>
<dbReference type="InterPro" id="IPR036322">
    <property type="entry name" value="WD40_repeat_dom_sf"/>
</dbReference>
<feature type="region of interest" description="Disordered" evidence="4">
    <location>
        <begin position="1"/>
        <end position="45"/>
    </location>
</feature>
<keyword evidence="5" id="KW-1133">Transmembrane helix</keyword>
<evidence type="ECO:0000256" key="4">
    <source>
        <dbReference type="SAM" id="MobiDB-lite"/>
    </source>
</evidence>
<feature type="transmembrane region" description="Helical" evidence="5">
    <location>
        <begin position="340"/>
        <end position="363"/>
    </location>
</feature>
<dbReference type="PANTHER" id="PTHR22838">
    <property type="entry name" value="WD REPEAT PROTEIN 26-RELATED"/>
    <property type="match status" value="1"/>
</dbReference>
<dbReference type="PANTHER" id="PTHR22838:SF0">
    <property type="entry name" value="WD REPEAT-CONTAINING PROTEIN 26"/>
    <property type="match status" value="1"/>
</dbReference>
<dbReference type="Proteomes" id="UP000053477">
    <property type="component" value="Unassembled WGS sequence"/>
</dbReference>
<feature type="transmembrane region" description="Helical" evidence="5">
    <location>
        <begin position="414"/>
        <end position="439"/>
    </location>
</feature>
<feature type="compositionally biased region" description="Basic and acidic residues" evidence="4">
    <location>
        <begin position="1068"/>
        <end position="1078"/>
    </location>
</feature>
<feature type="transmembrane region" description="Helical" evidence="5">
    <location>
        <begin position="306"/>
        <end position="328"/>
    </location>
</feature>